<evidence type="ECO:0000256" key="6">
    <source>
        <dbReference type="SAM" id="Phobius"/>
    </source>
</evidence>
<protein>
    <submittedName>
        <fullName evidence="9">Methyl-accepting chemotaxis protein</fullName>
    </submittedName>
</protein>
<keyword evidence="6" id="KW-1133">Transmembrane helix</keyword>
<comment type="similarity">
    <text evidence="2">Belongs to the methyl-accepting chemotaxis (MCP) protein family.</text>
</comment>
<dbReference type="Pfam" id="PF05227">
    <property type="entry name" value="CHASE3"/>
    <property type="match status" value="1"/>
</dbReference>
<dbReference type="PROSITE" id="PS50111">
    <property type="entry name" value="CHEMOTAXIS_TRANSDUC_2"/>
    <property type="match status" value="1"/>
</dbReference>
<name>A0A7W7AI93_9SPHN</name>
<keyword evidence="4" id="KW-0175">Coiled coil</keyword>
<keyword evidence="3" id="KW-0807">Transducer</keyword>
<feature type="domain" description="HAMP" evidence="8">
    <location>
        <begin position="208"/>
        <end position="261"/>
    </location>
</feature>
<evidence type="ECO:0000256" key="1">
    <source>
        <dbReference type="ARBA" id="ARBA00022500"/>
    </source>
</evidence>
<evidence type="ECO:0000313" key="10">
    <source>
        <dbReference type="Proteomes" id="UP000574769"/>
    </source>
</evidence>
<reference evidence="9 10" key="1">
    <citation type="submission" date="2020-08" db="EMBL/GenBank/DDBJ databases">
        <title>Genomic Encyclopedia of Type Strains, Phase IV (KMG-IV): sequencing the most valuable type-strain genomes for metagenomic binning, comparative biology and taxonomic classification.</title>
        <authorList>
            <person name="Goeker M."/>
        </authorList>
    </citation>
    <scope>NUCLEOTIDE SEQUENCE [LARGE SCALE GENOMIC DNA]</scope>
    <source>
        <strain evidence="9 10">DSM 15867</strain>
    </source>
</reference>
<evidence type="ECO:0000313" key="9">
    <source>
        <dbReference type="EMBL" id="MBB4617351.1"/>
    </source>
</evidence>
<proteinExistence type="inferred from homology"/>
<keyword evidence="10" id="KW-1185">Reference proteome</keyword>
<dbReference type="PANTHER" id="PTHR43531:SF11">
    <property type="entry name" value="METHYL-ACCEPTING CHEMOTAXIS PROTEIN 3"/>
    <property type="match status" value="1"/>
</dbReference>
<dbReference type="SUPFAM" id="SSF58104">
    <property type="entry name" value="Methyl-accepting chemotaxis protein (MCP) signaling domain"/>
    <property type="match status" value="1"/>
</dbReference>
<keyword evidence="1" id="KW-0145">Chemotaxis</keyword>
<evidence type="ECO:0000259" key="8">
    <source>
        <dbReference type="PROSITE" id="PS50885"/>
    </source>
</evidence>
<feature type="region of interest" description="Disordered" evidence="5">
    <location>
        <begin position="574"/>
        <end position="599"/>
    </location>
</feature>
<dbReference type="Gene3D" id="6.10.340.10">
    <property type="match status" value="1"/>
</dbReference>
<evidence type="ECO:0000256" key="3">
    <source>
        <dbReference type="PROSITE-ProRule" id="PRU00284"/>
    </source>
</evidence>
<feature type="coiled-coil region" evidence="4">
    <location>
        <begin position="455"/>
        <end position="482"/>
    </location>
</feature>
<evidence type="ECO:0000256" key="4">
    <source>
        <dbReference type="SAM" id="Coils"/>
    </source>
</evidence>
<dbReference type="AlphaFoldDB" id="A0A7W7AI93"/>
<evidence type="ECO:0000256" key="2">
    <source>
        <dbReference type="ARBA" id="ARBA00029447"/>
    </source>
</evidence>
<dbReference type="InterPro" id="IPR051310">
    <property type="entry name" value="MCP_chemotaxis"/>
</dbReference>
<dbReference type="InterPro" id="IPR004089">
    <property type="entry name" value="MCPsignal_dom"/>
</dbReference>
<keyword evidence="6" id="KW-0812">Transmembrane</keyword>
<dbReference type="InterPro" id="IPR007891">
    <property type="entry name" value="CHASE3"/>
</dbReference>
<feature type="domain" description="HAMP" evidence="8">
    <location>
        <begin position="271"/>
        <end position="323"/>
    </location>
</feature>
<dbReference type="SMART" id="SM00304">
    <property type="entry name" value="HAMP"/>
    <property type="match status" value="2"/>
</dbReference>
<keyword evidence="6" id="KW-0472">Membrane</keyword>
<dbReference type="Proteomes" id="UP000574769">
    <property type="component" value="Unassembled WGS sequence"/>
</dbReference>
<dbReference type="Pfam" id="PF00015">
    <property type="entry name" value="MCPsignal"/>
    <property type="match status" value="1"/>
</dbReference>
<dbReference type="PROSITE" id="PS50885">
    <property type="entry name" value="HAMP"/>
    <property type="match status" value="2"/>
</dbReference>
<evidence type="ECO:0000259" key="7">
    <source>
        <dbReference type="PROSITE" id="PS50111"/>
    </source>
</evidence>
<dbReference type="Gene3D" id="1.10.287.950">
    <property type="entry name" value="Methyl-accepting chemotaxis protein"/>
    <property type="match status" value="1"/>
</dbReference>
<dbReference type="GO" id="GO:0006935">
    <property type="term" value="P:chemotaxis"/>
    <property type="evidence" value="ECO:0007669"/>
    <property type="project" value="UniProtKB-KW"/>
</dbReference>
<feature type="domain" description="Methyl-accepting transducer" evidence="7">
    <location>
        <begin position="328"/>
        <end position="557"/>
    </location>
</feature>
<comment type="caution">
    <text evidence="9">The sequence shown here is derived from an EMBL/GenBank/DDBJ whole genome shotgun (WGS) entry which is preliminary data.</text>
</comment>
<dbReference type="GO" id="GO:0016020">
    <property type="term" value="C:membrane"/>
    <property type="evidence" value="ECO:0007669"/>
    <property type="project" value="InterPro"/>
</dbReference>
<dbReference type="GO" id="GO:0007165">
    <property type="term" value="P:signal transduction"/>
    <property type="evidence" value="ECO:0007669"/>
    <property type="project" value="UniProtKB-KW"/>
</dbReference>
<sequence length="611" mass="64819">MFRAMTIPRKLAVAFLVICASAAVIMTVFYGSFDAIRRATDSSDASQTVLSKLQTLETSILRQNSQFRGFLVTADPTYLKSYGEGRTDYDQTYAELRPLVSDPEMRRNLDTSQRETLAWRRNWGDRLIALVQGGGQQQAQQMVRDAGQSVLTSKAVLPLRAIRDYEAKLLDKEAEHQRATIHMAMMTLVIGGIALIAVAILLAVLLSRTIARPITRLTGSMADLAIGRHDIALRGTDRSDELGDMARAVLVFRDAAVAKRAAETEQARHDAEQKQVVDLLSAHLSRLSGGDLTSAITADMPARYAKLKVDFNETLSQLRALIGAVSDGALAIEGSSNEIAQASEDLARRTESAAASLEQTSGAVGQVEARLKQTTEAAHRSAAGSGAALLAVRDGRGCATQAVQAMERVSASAKGIDQVIEGLDKIAFQTRVLAMNAAVEAGRAGDAGRGFAVVADLVSALAMRAEDEAKNARDQLTTTQADIGTAVDAVGSVDRALGAISDANEQASTLAEHIAADNEAQSAAIGQIASAIAAMDRTIQQNAAMVEQTSATARQLKGEIGELSLKASRFDTGRPVAARTRPAAMRRPAADPVASARPSAVPADADAWLSF</sequence>
<gene>
    <name evidence="9" type="ORF">GGQ96_001471</name>
</gene>
<feature type="transmembrane region" description="Helical" evidence="6">
    <location>
        <begin position="183"/>
        <end position="206"/>
    </location>
</feature>
<accession>A0A7W7AI93</accession>
<dbReference type="RefSeq" id="WP_184113041.1">
    <property type="nucleotide sequence ID" value="NZ_JACHNY010000002.1"/>
</dbReference>
<organism evidence="9 10">
    <name type="scientific">Sphingomonas abaci</name>
    <dbReference type="NCBI Taxonomy" id="237611"/>
    <lineage>
        <taxon>Bacteria</taxon>
        <taxon>Pseudomonadati</taxon>
        <taxon>Pseudomonadota</taxon>
        <taxon>Alphaproteobacteria</taxon>
        <taxon>Sphingomonadales</taxon>
        <taxon>Sphingomonadaceae</taxon>
        <taxon>Sphingomonas</taxon>
    </lineage>
</organism>
<dbReference type="PANTHER" id="PTHR43531">
    <property type="entry name" value="PROTEIN ICFG"/>
    <property type="match status" value="1"/>
</dbReference>
<evidence type="ECO:0000256" key="5">
    <source>
        <dbReference type="SAM" id="MobiDB-lite"/>
    </source>
</evidence>
<dbReference type="EMBL" id="JACHNY010000002">
    <property type="protein sequence ID" value="MBB4617351.1"/>
    <property type="molecule type" value="Genomic_DNA"/>
</dbReference>
<feature type="transmembrane region" description="Helical" evidence="6">
    <location>
        <begin position="12"/>
        <end position="33"/>
    </location>
</feature>
<dbReference type="SMART" id="SM00283">
    <property type="entry name" value="MA"/>
    <property type="match status" value="1"/>
</dbReference>
<dbReference type="Pfam" id="PF00672">
    <property type="entry name" value="HAMP"/>
    <property type="match status" value="1"/>
</dbReference>
<dbReference type="SUPFAM" id="SSF158472">
    <property type="entry name" value="HAMP domain-like"/>
    <property type="match status" value="1"/>
</dbReference>
<dbReference type="InterPro" id="IPR003660">
    <property type="entry name" value="HAMP_dom"/>
</dbReference>